<keyword evidence="2" id="KW-1185">Reference proteome</keyword>
<dbReference type="EMBL" id="CP050831">
    <property type="protein sequence ID" value="QIU95558.1"/>
    <property type="molecule type" value="Genomic_DNA"/>
</dbReference>
<protein>
    <submittedName>
        <fullName evidence="1">Uncharacterized protein</fullName>
    </submittedName>
</protein>
<dbReference type="AlphaFoldDB" id="A0A6H0KST5"/>
<sequence>MTFEEAISLFERIKNQVVGAPVKGRLIESLFIGPTNWDEMHIFMNICLQKGEDEAISEFLGKSFSVYGKSVTYINPDLPKWDVTVLDDWEKTIYN</sequence>
<dbReference type="RefSeq" id="WP_167964338.1">
    <property type="nucleotide sequence ID" value="NZ_CP050831.1"/>
</dbReference>
<proteinExistence type="predicted"/>
<name>A0A6H0KST5_9BACE</name>
<dbReference type="KEGG" id="bfc:BacF7301_15980"/>
<evidence type="ECO:0000313" key="1">
    <source>
        <dbReference type="EMBL" id="QIU95558.1"/>
    </source>
</evidence>
<gene>
    <name evidence="1" type="ORF">BacF7301_15980</name>
</gene>
<organism evidence="1 2">
    <name type="scientific">Bacteroides faecium</name>
    <dbReference type="NCBI Taxonomy" id="2715212"/>
    <lineage>
        <taxon>Bacteria</taxon>
        <taxon>Pseudomonadati</taxon>
        <taxon>Bacteroidota</taxon>
        <taxon>Bacteroidia</taxon>
        <taxon>Bacteroidales</taxon>
        <taxon>Bacteroidaceae</taxon>
        <taxon>Bacteroides</taxon>
    </lineage>
</organism>
<accession>A0A6H0KST5</accession>
<reference evidence="1 2" key="1">
    <citation type="submission" date="2020-03" db="EMBL/GenBank/DDBJ databases">
        <title>Genomic analysis of Bacteroides faecium CBA7301.</title>
        <authorList>
            <person name="Kim J."/>
            <person name="Roh S.W."/>
        </authorList>
    </citation>
    <scope>NUCLEOTIDE SEQUENCE [LARGE SCALE GENOMIC DNA]</scope>
    <source>
        <strain evidence="1 2">CBA7301</strain>
    </source>
</reference>
<evidence type="ECO:0000313" key="2">
    <source>
        <dbReference type="Proteomes" id="UP000501780"/>
    </source>
</evidence>
<dbReference type="Proteomes" id="UP000501780">
    <property type="component" value="Chromosome"/>
</dbReference>